<dbReference type="Pfam" id="PF00015">
    <property type="entry name" value="MCPsignal"/>
    <property type="match status" value="1"/>
</dbReference>
<feature type="domain" description="Methyl-accepting transducer" evidence="4">
    <location>
        <begin position="86"/>
        <end position="295"/>
    </location>
</feature>
<proteinExistence type="predicted"/>
<dbReference type="PANTHER" id="PTHR32089:SF52">
    <property type="entry name" value="CHEMOTAXIS SIGNAL TRANSDUCTION SYSTEM METHYL ACCEPTING SENSORY TRANSDUCER WITH PAS SENSORY DOMAIN"/>
    <property type="match status" value="1"/>
</dbReference>
<evidence type="ECO:0000259" key="4">
    <source>
        <dbReference type="PROSITE" id="PS50111"/>
    </source>
</evidence>
<organism evidence="5 6">
    <name type="scientific">Anaerocolumna jejuensis DSM 15929</name>
    <dbReference type="NCBI Taxonomy" id="1121322"/>
    <lineage>
        <taxon>Bacteria</taxon>
        <taxon>Bacillati</taxon>
        <taxon>Bacillota</taxon>
        <taxon>Clostridia</taxon>
        <taxon>Lachnospirales</taxon>
        <taxon>Lachnospiraceae</taxon>
        <taxon>Anaerocolumna</taxon>
    </lineage>
</organism>
<dbReference type="STRING" id="1121322.SAMN02745136_03233"/>
<dbReference type="RefSeq" id="WP_073277780.1">
    <property type="nucleotide sequence ID" value="NZ_FRAC01000016.1"/>
</dbReference>
<evidence type="ECO:0000256" key="2">
    <source>
        <dbReference type="PROSITE-ProRule" id="PRU00284"/>
    </source>
</evidence>
<evidence type="ECO:0000256" key="3">
    <source>
        <dbReference type="SAM" id="Coils"/>
    </source>
</evidence>
<keyword evidence="6" id="KW-1185">Reference proteome</keyword>
<name>A0A1M6UXW7_9FIRM</name>
<protein>
    <submittedName>
        <fullName evidence="5">Methyl-accepting chemotaxis protein (MCP) signalling domain-containing protein</fullName>
    </submittedName>
</protein>
<gene>
    <name evidence="5" type="ORF">SAMN02745136_03233</name>
</gene>
<dbReference type="SMART" id="SM00283">
    <property type="entry name" value="MA"/>
    <property type="match status" value="1"/>
</dbReference>
<dbReference type="Proteomes" id="UP000184386">
    <property type="component" value="Unassembled WGS sequence"/>
</dbReference>
<dbReference type="AlphaFoldDB" id="A0A1M6UXW7"/>
<dbReference type="InterPro" id="IPR004089">
    <property type="entry name" value="MCPsignal_dom"/>
</dbReference>
<keyword evidence="1 2" id="KW-0807">Transducer</keyword>
<reference evidence="5 6" key="1">
    <citation type="submission" date="2016-11" db="EMBL/GenBank/DDBJ databases">
        <authorList>
            <person name="Jaros S."/>
            <person name="Januszkiewicz K."/>
            <person name="Wedrychowicz H."/>
        </authorList>
    </citation>
    <scope>NUCLEOTIDE SEQUENCE [LARGE SCALE GENOMIC DNA]</scope>
    <source>
        <strain evidence="5 6">DSM 15929</strain>
    </source>
</reference>
<dbReference type="OrthoDB" id="9816519at2"/>
<keyword evidence="3" id="KW-0175">Coiled coil</keyword>
<dbReference type="PROSITE" id="PS50111">
    <property type="entry name" value="CHEMOTAXIS_TRANSDUC_2"/>
    <property type="match status" value="1"/>
</dbReference>
<dbReference type="PANTHER" id="PTHR32089">
    <property type="entry name" value="METHYL-ACCEPTING CHEMOTAXIS PROTEIN MCPB"/>
    <property type="match status" value="1"/>
</dbReference>
<evidence type="ECO:0000256" key="1">
    <source>
        <dbReference type="ARBA" id="ARBA00023224"/>
    </source>
</evidence>
<feature type="coiled-coil region" evidence="3">
    <location>
        <begin position="109"/>
        <end position="136"/>
    </location>
</feature>
<sequence length="343" mass="38260">MKLFQKNRKRDAINTEIINTDIINTDIINIKAAHDKAAQGKIADAGFDYNKYLNYGVLHIERKVEEFMKEEVEVSRNLGYINSSFTEFDSINHTIAKVNSDFEEFSRYAGQINEIMEKSDKAVEEAENKMNILAGQIEGTCGKLNSITETFLMLKKDFDRIKDMSKSITGIANSTNLLALNASIEAARAGEAGKGFSVVADRIRELSASTAGLVKGIDESVNSLYQSIEALSREIEVSKSSIQENLLYAENVRENFKQVSDCTDEVKNFSRQITTGIENTSKDINGTAKGVHSIVSLITSFGDKLAELNIKMSKKSIIISEIIDFLQQLENMLKDTLQKEKPL</sequence>
<evidence type="ECO:0000313" key="6">
    <source>
        <dbReference type="Proteomes" id="UP000184386"/>
    </source>
</evidence>
<evidence type="ECO:0000313" key="5">
    <source>
        <dbReference type="EMBL" id="SHK74058.1"/>
    </source>
</evidence>
<dbReference type="EMBL" id="FRAC01000016">
    <property type="protein sequence ID" value="SHK74058.1"/>
    <property type="molecule type" value="Genomic_DNA"/>
</dbReference>
<accession>A0A1M6UXW7</accession>
<dbReference type="GO" id="GO:0007165">
    <property type="term" value="P:signal transduction"/>
    <property type="evidence" value="ECO:0007669"/>
    <property type="project" value="UniProtKB-KW"/>
</dbReference>
<dbReference type="SUPFAM" id="SSF58104">
    <property type="entry name" value="Methyl-accepting chemotaxis protein (MCP) signaling domain"/>
    <property type="match status" value="1"/>
</dbReference>
<dbReference type="Gene3D" id="1.10.287.950">
    <property type="entry name" value="Methyl-accepting chemotaxis protein"/>
    <property type="match status" value="1"/>
</dbReference>
<dbReference type="GO" id="GO:0016020">
    <property type="term" value="C:membrane"/>
    <property type="evidence" value="ECO:0007669"/>
    <property type="project" value="InterPro"/>
</dbReference>